<dbReference type="InterPro" id="IPR013022">
    <property type="entry name" value="Xyl_isomerase-like_TIM-brl"/>
</dbReference>
<dbReference type="Pfam" id="PF01261">
    <property type="entry name" value="AP_endonuc_2"/>
    <property type="match status" value="1"/>
</dbReference>
<accession>A0ABX0VTY7</accession>
<dbReference type="EMBL" id="JAATOP010000001">
    <property type="protein sequence ID" value="NIY70983.1"/>
    <property type="molecule type" value="Genomic_DNA"/>
</dbReference>
<evidence type="ECO:0000259" key="2">
    <source>
        <dbReference type="Pfam" id="PF01261"/>
    </source>
</evidence>
<sequence>MKTCANLSLLFPEAGGLLERIDAAGKAGFTAVEVQFPYDDPANDILSRLAKYDMQLITMNCPPPNYTGGERGWAAVPALQDRFRRDFPRALRFAKALGVTRMHIMSGSAEGAEARQTYVENLRWAAEQAPHMSLLIEPINQTSMPGYFLSDFDEAVRILDEVAAPNLSLLFDSFHAAMMEGDIVKVWDRVGHRVTHVQIGGAPHRHEPENHEAFFDRLRADGYGGYVSGEYNPSGLTTDGLSWVKAAT</sequence>
<evidence type="ECO:0000313" key="4">
    <source>
        <dbReference type="Proteomes" id="UP000709466"/>
    </source>
</evidence>
<proteinExistence type="predicted"/>
<dbReference type="PANTHER" id="PTHR43489">
    <property type="entry name" value="ISOMERASE"/>
    <property type="match status" value="1"/>
</dbReference>
<name>A0ABX0VTY7_9RHOB</name>
<dbReference type="PIRSF" id="PIRSF006241">
    <property type="entry name" value="HyI"/>
    <property type="match status" value="1"/>
</dbReference>
<comment type="caution">
    <text evidence="3">The sequence shown here is derived from an EMBL/GenBank/DDBJ whole genome shotgun (WGS) entry which is preliminary data.</text>
</comment>
<gene>
    <name evidence="3" type="ORF">HCZ30_00870</name>
</gene>
<evidence type="ECO:0000256" key="1">
    <source>
        <dbReference type="ARBA" id="ARBA00023235"/>
    </source>
</evidence>
<organism evidence="3 4">
    <name type="scientific">Marivivens donghaensis</name>
    <dbReference type="NCBI Taxonomy" id="1699413"/>
    <lineage>
        <taxon>Bacteria</taxon>
        <taxon>Pseudomonadati</taxon>
        <taxon>Pseudomonadota</taxon>
        <taxon>Alphaproteobacteria</taxon>
        <taxon>Rhodobacterales</taxon>
        <taxon>Paracoccaceae</taxon>
        <taxon>Marivivens group</taxon>
        <taxon>Marivivens</taxon>
    </lineage>
</organism>
<keyword evidence="4" id="KW-1185">Reference proteome</keyword>
<dbReference type="Proteomes" id="UP000709466">
    <property type="component" value="Unassembled WGS sequence"/>
</dbReference>
<dbReference type="PANTHER" id="PTHR43489:SF6">
    <property type="entry name" value="HYDROXYPYRUVATE ISOMERASE-RELATED"/>
    <property type="match status" value="1"/>
</dbReference>
<keyword evidence="1" id="KW-0413">Isomerase</keyword>
<dbReference type="SUPFAM" id="SSF51658">
    <property type="entry name" value="Xylose isomerase-like"/>
    <property type="match status" value="1"/>
</dbReference>
<evidence type="ECO:0000313" key="3">
    <source>
        <dbReference type="EMBL" id="NIY70983.1"/>
    </source>
</evidence>
<dbReference type="Gene3D" id="3.20.20.150">
    <property type="entry name" value="Divalent-metal-dependent TIM barrel enzymes"/>
    <property type="match status" value="1"/>
</dbReference>
<dbReference type="InterPro" id="IPR026040">
    <property type="entry name" value="HyI-like"/>
</dbReference>
<dbReference type="InterPro" id="IPR050417">
    <property type="entry name" value="Sugar_Epim/Isomerase"/>
</dbReference>
<dbReference type="RefSeq" id="WP_167635875.1">
    <property type="nucleotide sequence ID" value="NZ_JAATOP010000001.1"/>
</dbReference>
<reference evidence="3 4" key="1">
    <citation type="submission" date="2020-03" db="EMBL/GenBank/DDBJ databases">
        <title>Bacterial isolates of synthetic phycosphere.</title>
        <authorList>
            <person name="Fu H."/>
            <person name="Moran M.A."/>
        </authorList>
    </citation>
    <scope>NUCLEOTIDE SEQUENCE [LARGE SCALE GENOMIC DNA]</scope>
    <source>
        <strain evidence="3 4">HF1</strain>
    </source>
</reference>
<dbReference type="InterPro" id="IPR036237">
    <property type="entry name" value="Xyl_isomerase-like_sf"/>
</dbReference>
<protein>
    <submittedName>
        <fullName evidence="3">TIM barrel protein</fullName>
    </submittedName>
</protein>
<feature type="domain" description="Xylose isomerase-like TIM barrel" evidence="2">
    <location>
        <begin position="21"/>
        <end position="246"/>
    </location>
</feature>